<dbReference type="GO" id="GO:0016987">
    <property type="term" value="F:sigma factor activity"/>
    <property type="evidence" value="ECO:0007669"/>
    <property type="project" value="UniProtKB-KW"/>
</dbReference>
<name>A0A2P8HP71_CHINA</name>
<evidence type="ECO:0000259" key="5">
    <source>
        <dbReference type="Pfam" id="PF04542"/>
    </source>
</evidence>
<keyword evidence="8" id="KW-1185">Reference proteome</keyword>
<keyword evidence="3" id="KW-0731">Sigma factor</keyword>
<dbReference type="NCBIfam" id="TIGR02937">
    <property type="entry name" value="sigma70-ECF"/>
    <property type="match status" value="1"/>
</dbReference>
<evidence type="ECO:0000313" key="8">
    <source>
        <dbReference type="Proteomes" id="UP000240971"/>
    </source>
</evidence>
<dbReference type="InterPro" id="IPR013324">
    <property type="entry name" value="RNA_pol_sigma_r3/r4-like"/>
</dbReference>
<dbReference type="EMBL" id="PYAW01000002">
    <property type="protein sequence ID" value="PSL48016.1"/>
    <property type="molecule type" value="Genomic_DNA"/>
</dbReference>
<dbReference type="InterPro" id="IPR036388">
    <property type="entry name" value="WH-like_DNA-bd_sf"/>
</dbReference>
<reference evidence="7 8" key="1">
    <citation type="submission" date="2018-03" db="EMBL/GenBank/DDBJ databases">
        <title>Genomic Encyclopedia of Archaeal and Bacterial Type Strains, Phase II (KMG-II): from individual species to whole genera.</title>
        <authorList>
            <person name="Goeker M."/>
        </authorList>
    </citation>
    <scope>NUCLEOTIDE SEQUENCE [LARGE SCALE GENOMIC DNA]</scope>
    <source>
        <strain evidence="7 8">DSM 24859</strain>
    </source>
</reference>
<evidence type="ECO:0000313" key="7">
    <source>
        <dbReference type="EMBL" id="PSL48016.1"/>
    </source>
</evidence>
<dbReference type="Pfam" id="PF08281">
    <property type="entry name" value="Sigma70_r4_2"/>
    <property type="match status" value="1"/>
</dbReference>
<dbReference type="RefSeq" id="WP_106528818.1">
    <property type="nucleotide sequence ID" value="NZ_PYAW01000002.1"/>
</dbReference>
<evidence type="ECO:0000256" key="2">
    <source>
        <dbReference type="ARBA" id="ARBA00023015"/>
    </source>
</evidence>
<dbReference type="SUPFAM" id="SSF88659">
    <property type="entry name" value="Sigma3 and sigma4 domains of RNA polymerase sigma factors"/>
    <property type="match status" value="1"/>
</dbReference>
<dbReference type="GO" id="GO:0006352">
    <property type="term" value="P:DNA-templated transcription initiation"/>
    <property type="evidence" value="ECO:0007669"/>
    <property type="project" value="InterPro"/>
</dbReference>
<dbReference type="Gene3D" id="1.10.1740.10">
    <property type="match status" value="1"/>
</dbReference>
<dbReference type="SUPFAM" id="SSF88946">
    <property type="entry name" value="Sigma2 domain of RNA polymerase sigma factors"/>
    <property type="match status" value="1"/>
</dbReference>
<dbReference type="PANTHER" id="PTHR43133:SF46">
    <property type="entry name" value="RNA POLYMERASE SIGMA-70 FACTOR ECF SUBFAMILY"/>
    <property type="match status" value="1"/>
</dbReference>
<dbReference type="Proteomes" id="UP000240971">
    <property type="component" value="Unassembled WGS sequence"/>
</dbReference>
<dbReference type="Pfam" id="PF04542">
    <property type="entry name" value="Sigma70_r2"/>
    <property type="match status" value="1"/>
</dbReference>
<evidence type="ECO:0000256" key="1">
    <source>
        <dbReference type="ARBA" id="ARBA00010641"/>
    </source>
</evidence>
<dbReference type="InterPro" id="IPR013325">
    <property type="entry name" value="RNA_pol_sigma_r2"/>
</dbReference>
<gene>
    <name evidence="7" type="ORF">CLV51_102876</name>
</gene>
<comment type="caution">
    <text evidence="7">The sequence shown here is derived from an EMBL/GenBank/DDBJ whole genome shotgun (WGS) entry which is preliminary data.</text>
</comment>
<dbReference type="InterPro" id="IPR013249">
    <property type="entry name" value="RNA_pol_sigma70_r4_t2"/>
</dbReference>
<dbReference type="InterPro" id="IPR014284">
    <property type="entry name" value="RNA_pol_sigma-70_dom"/>
</dbReference>
<evidence type="ECO:0000259" key="6">
    <source>
        <dbReference type="Pfam" id="PF08281"/>
    </source>
</evidence>
<dbReference type="InterPro" id="IPR007627">
    <property type="entry name" value="RNA_pol_sigma70_r2"/>
</dbReference>
<dbReference type="Gene3D" id="1.10.10.10">
    <property type="entry name" value="Winged helix-like DNA-binding domain superfamily/Winged helix DNA-binding domain"/>
    <property type="match status" value="1"/>
</dbReference>
<dbReference type="CDD" id="cd06171">
    <property type="entry name" value="Sigma70_r4"/>
    <property type="match status" value="1"/>
</dbReference>
<feature type="domain" description="RNA polymerase sigma factor 70 region 4 type 2" evidence="6">
    <location>
        <begin position="126"/>
        <end position="176"/>
    </location>
</feature>
<keyword evidence="4" id="KW-0804">Transcription</keyword>
<proteinExistence type="inferred from homology"/>
<feature type="domain" description="RNA polymerase sigma-70 region 2" evidence="5">
    <location>
        <begin position="27"/>
        <end position="93"/>
    </location>
</feature>
<accession>A0A2P8HP71</accession>
<dbReference type="NCBIfam" id="TIGR02985">
    <property type="entry name" value="Sig70_bacteroi1"/>
    <property type="match status" value="1"/>
</dbReference>
<sequence>MFHVSHIQELQRRITLYDDEAAYKELFIHFYNPLLQFANSFVRSNQVAEEVVSDVFINIWEMRRRLPEIAHLKVYLYVSTKNLSLKYLLKQQKKAAISIDEVVVDIESPDYNPEELIVNAELIASYEKAVSSLPPRCKLIFKLIKEDGLKYKEIAEILNISVKTIDSQLSIALAKIARAINTTLKKPVRL</sequence>
<dbReference type="InterPro" id="IPR014327">
    <property type="entry name" value="RNA_pol_sigma70_bacteroid"/>
</dbReference>
<dbReference type="AlphaFoldDB" id="A0A2P8HP71"/>
<organism evidence="7 8">
    <name type="scientific">Chitinophaga niastensis</name>
    <dbReference type="NCBI Taxonomy" id="536980"/>
    <lineage>
        <taxon>Bacteria</taxon>
        <taxon>Pseudomonadati</taxon>
        <taxon>Bacteroidota</taxon>
        <taxon>Chitinophagia</taxon>
        <taxon>Chitinophagales</taxon>
        <taxon>Chitinophagaceae</taxon>
        <taxon>Chitinophaga</taxon>
    </lineage>
</organism>
<evidence type="ECO:0000256" key="3">
    <source>
        <dbReference type="ARBA" id="ARBA00023082"/>
    </source>
</evidence>
<evidence type="ECO:0000256" key="4">
    <source>
        <dbReference type="ARBA" id="ARBA00023163"/>
    </source>
</evidence>
<dbReference type="GO" id="GO:0003677">
    <property type="term" value="F:DNA binding"/>
    <property type="evidence" value="ECO:0007669"/>
    <property type="project" value="InterPro"/>
</dbReference>
<dbReference type="OrthoDB" id="659361at2"/>
<dbReference type="InterPro" id="IPR039425">
    <property type="entry name" value="RNA_pol_sigma-70-like"/>
</dbReference>
<dbReference type="PANTHER" id="PTHR43133">
    <property type="entry name" value="RNA POLYMERASE ECF-TYPE SIGMA FACTO"/>
    <property type="match status" value="1"/>
</dbReference>
<protein>
    <submittedName>
        <fullName evidence="7">RNA polymerase sigma-70 factor (ECF subfamily)</fullName>
    </submittedName>
</protein>
<keyword evidence="2" id="KW-0805">Transcription regulation</keyword>
<comment type="similarity">
    <text evidence="1">Belongs to the sigma-70 factor family. ECF subfamily.</text>
</comment>